<dbReference type="Proteomes" id="UP000886520">
    <property type="component" value="Chromosome 16"/>
</dbReference>
<gene>
    <name evidence="1" type="ORF">GOP47_0016838</name>
</gene>
<reference evidence="1" key="1">
    <citation type="submission" date="2021-01" db="EMBL/GenBank/DDBJ databases">
        <title>Adiantum capillus-veneris genome.</title>
        <authorList>
            <person name="Fang Y."/>
            <person name="Liao Q."/>
        </authorList>
    </citation>
    <scope>NUCLEOTIDE SEQUENCE</scope>
    <source>
        <strain evidence="1">H3</strain>
        <tissue evidence="1">Leaf</tissue>
    </source>
</reference>
<dbReference type="EMBL" id="JABFUD020000016">
    <property type="protein sequence ID" value="KAI5068493.1"/>
    <property type="molecule type" value="Genomic_DNA"/>
</dbReference>
<comment type="caution">
    <text evidence="1">The sequence shown here is derived from an EMBL/GenBank/DDBJ whole genome shotgun (WGS) entry which is preliminary data.</text>
</comment>
<evidence type="ECO:0000313" key="2">
    <source>
        <dbReference type="Proteomes" id="UP000886520"/>
    </source>
</evidence>
<evidence type="ECO:0000313" key="1">
    <source>
        <dbReference type="EMBL" id="KAI5068493.1"/>
    </source>
</evidence>
<sequence length="137" mass="15534">MSCSVPKLPDLLHAVGTRSRLFHLKGKGFENNQGKTKQSVPCSLELLHKERWRNVVAICLQLGRTTLQETAISILRGINQKNNSIRDMIGHETNCPVMQTREKALAKNDSTRNSSGLDRHTFMRFLGVLLGMHKTYY</sequence>
<keyword evidence="2" id="KW-1185">Reference proteome</keyword>
<organism evidence="1 2">
    <name type="scientific">Adiantum capillus-veneris</name>
    <name type="common">Maidenhair fern</name>
    <dbReference type="NCBI Taxonomy" id="13818"/>
    <lineage>
        <taxon>Eukaryota</taxon>
        <taxon>Viridiplantae</taxon>
        <taxon>Streptophyta</taxon>
        <taxon>Embryophyta</taxon>
        <taxon>Tracheophyta</taxon>
        <taxon>Polypodiopsida</taxon>
        <taxon>Polypodiidae</taxon>
        <taxon>Polypodiales</taxon>
        <taxon>Pteridineae</taxon>
        <taxon>Pteridaceae</taxon>
        <taxon>Vittarioideae</taxon>
        <taxon>Adiantum</taxon>
    </lineage>
</organism>
<protein>
    <submittedName>
        <fullName evidence="1">Uncharacterized protein</fullName>
    </submittedName>
</protein>
<name>A0A9D4UJC4_ADICA</name>
<accession>A0A9D4UJC4</accession>
<dbReference type="AlphaFoldDB" id="A0A9D4UJC4"/>
<proteinExistence type="predicted"/>